<dbReference type="AlphaFoldDB" id="A0A914LDD1"/>
<accession>A0A914LDD1</accession>
<dbReference type="WBParaSite" id="Minc3s00435g12281">
    <property type="protein sequence ID" value="Minc3s00435g12281"/>
    <property type="gene ID" value="Minc3s00435g12281"/>
</dbReference>
<evidence type="ECO:0000313" key="1">
    <source>
        <dbReference type="Proteomes" id="UP000887563"/>
    </source>
</evidence>
<keyword evidence="1" id="KW-1185">Reference proteome</keyword>
<dbReference type="Proteomes" id="UP000887563">
    <property type="component" value="Unplaced"/>
</dbReference>
<evidence type="ECO:0000313" key="2">
    <source>
        <dbReference type="WBParaSite" id="Minc3s00435g12281"/>
    </source>
</evidence>
<reference evidence="2" key="1">
    <citation type="submission" date="2022-11" db="UniProtKB">
        <authorList>
            <consortium name="WormBaseParasite"/>
        </authorList>
    </citation>
    <scope>IDENTIFICATION</scope>
</reference>
<protein>
    <submittedName>
        <fullName evidence="2">Candidate secreted effector</fullName>
    </submittedName>
</protein>
<name>A0A914LDD1_MELIC</name>
<proteinExistence type="predicted"/>
<sequence>MAGRRFDRALHGGLWWPWSCWMASTKRWLCLWWWLVALFMLLVVGGSQHAFGGWWLSSCSWWPADVMLEYGDDFQPGSAPCTGGGGSSTCSSRLHALPDQPLARSTSGMDGMDKAECASNGWSRFLEVF</sequence>
<organism evidence="1 2">
    <name type="scientific">Meloidogyne incognita</name>
    <name type="common">Southern root-knot nematode worm</name>
    <name type="synonym">Oxyuris incognita</name>
    <dbReference type="NCBI Taxonomy" id="6306"/>
    <lineage>
        <taxon>Eukaryota</taxon>
        <taxon>Metazoa</taxon>
        <taxon>Ecdysozoa</taxon>
        <taxon>Nematoda</taxon>
        <taxon>Chromadorea</taxon>
        <taxon>Rhabditida</taxon>
        <taxon>Tylenchina</taxon>
        <taxon>Tylenchomorpha</taxon>
        <taxon>Tylenchoidea</taxon>
        <taxon>Meloidogynidae</taxon>
        <taxon>Meloidogyninae</taxon>
        <taxon>Meloidogyne</taxon>
        <taxon>Meloidogyne incognita group</taxon>
    </lineage>
</organism>